<organism evidence="1 2">
    <name type="scientific">Svornostia abyssi</name>
    <dbReference type="NCBI Taxonomy" id="2898438"/>
    <lineage>
        <taxon>Bacteria</taxon>
        <taxon>Bacillati</taxon>
        <taxon>Actinomycetota</taxon>
        <taxon>Thermoleophilia</taxon>
        <taxon>Solirubrobacterales</taxon>
        <taxon>Baekduiaceae</taxon>
        <taxon>Svornostia</taxon>
    </lineage>
</organism>
<dbReference type="Proteomes" id="UP001058860">
    <property type="component" value="Chromosome"/>
</dbReference>
<dbReference type="RefSeq" id="WP_353864435.1">
    <property type="nucleotide sequence ID" value="NZ_CP088295.1"/>
</dbReference>
<protein>
    <submittedName>
        <fullName evidence="1">Uncharacterized protein</fullName>
    </submittedName>
</protein>
<evidence type="ECO:0000313" key="2">
    <source>
        <dbReference type="Proteomes" id="UP001058860"/>
    </source>
</evidence>
<evidence type="ECO:0000313" key="1">
    <source>
        <dbReference type="EMBL" id="UUY03936.1"/>
    </source>
</evidence>
<proteinExistence type="predicted"/>
<sequence>MAERALAAFEGLADDPLYEADLDDEIIATKSAYIGAAVTEIASLRGQLSGPLMG</sequence>
<accession>A0ABY5PH06</accession>
<keyword evidence="2" id="KW-1185">Reference proteome</keyword>
<reference evidence="2" key="1">
    <citation type="submission" date="2021-11" db="EMBL/GenBank/DDBJ databases">
        <title>Cultivation dependent microbiological survey of springs from the worlds oldest radium mine currently devoted to the extraction of radon-saturated water.</title>
        <authorList>
            <person name="Kapinusova G."/>
            <person name="Smrhova T."/>
            <person name="Strejcek M."/>
            <person name="Suman J."/>
            <person name="Jani K."/>
            <person name="Pajer P."/>
            <person name="Uhlik O."/>
        </authorList>
    </citation>
    <scope>NUCLEOTIDE SEQUENCE [LARGE SCALE GENOMIC DNA]</scope>
    <source>
        <strain evidence="2">J379</strain>
    </source>
</reference>
<dbReference type="EMBL" id="CP088295">
    <property type="protein sequence ID" value="UUY03936.1"/>
    <property type="molecule type" value="Genomic_DNA"/>
</dbReference>
<gene>
    <name evidence="1" type="ORF">LRS13_25355</name>
</gene>
<name>A0ABY5PH06_9ACTN</name>